<feature type="transmembrane region" description="Helical" evidence="8">
    <location>
        <begin position="226"/>
        <end position="253"/>
    </location>
</feature>
<feature type="transmembrane region" description="Helical" evidence="8">
    <location>
        <begin position="136"/>
        <end position="157"/>
    </location>
</feature>
<name>A0A815UDN6_ADIRI</name>
<dbReference type="GO" id="GO:0004930">
    <property type="term" value="F:G protein-coupled receptor activity"/>
    <property type="evidence" value="ECO:0007669"/>
    <property type="project" value="UniProtKB-KW"/>
</dbReference>
<evidence type="ECO:0000256" key="7">
    <source>
        <dbReference type="ARBA" id="ARBA00023224"/>
    </source>
</evidence>
<keyword evidence="7" id="KW-0807">Transducer</keyword>
<dbReference type="PANTHER" id="PTHR24243">
    <property type="entry name" value="G-PROTEIN COUPLED RECEPTOR"/>
    <property type="match status" value="1"/>
</dbReference>
<evidence type="ECO:0000256" key="6">
    <source>
        <dbReference type="ARBA" id="ARBA00023170"/>
    </source>
</evidence>
<evidence type="ECO:0000256" key="5">
    <source>
        <dbReference type="ARBA" id="ARBA00023136"/>
    </source>
</evidence>
<dbReference type="OrthoDB" id="10006407at2759"/>
<dbReference type="AlphaFoldDB" id="A0A815UDN6"/>
<comment type="caution">
    <text evidence="10">The sequence shown here is derived from an EMBL/GenBank/DDBJ whole genome shotgun (WGS) entry which is preliminary data.</text>
</comment>
<gene>
    <name evidence="10" type="ORF">EDS130_LOCUS43532</name>
</gene>
<protein>
    <recommendedName>
        <fullName evidence="9">G-protein coupled receptors family 1 profile domain-containing protein</fullName>
    </recommendedName>
</protein>
<evidence type="ECO:0000313" key="10">
    <source>
        <dbReference type="EMBL" id="CAF1515535.1"/>
    </source>
</evidence>
<keyword evidence="6" id="KW-0675">Receptor</keyword>
<accession>A0A815UDN6</accession>
<dbReference type="GO" id="GO:0005886">
    <property type="term" value="C:plasma membrane"/>
    <property type="evidence" value="ECO:0007669"/>
    <property type="project" value="TreeGrafter"/>
</dbReference>
<dbReference type="Gene3D" id="1.20.1070.10">
    <property type="entry name" value="Rhodopsin 7-helix transmembrane proteins"/>
    <property type="match status" value="1"/>
</dbReference>
<evidence type="ECO:0000313" key="11">
    <source>
        <dbReference type="Proteomes" id="UP000663852"/>
    </source>
</evidence>
<comment type="subcellular location">
    <subcellularLocation>
        <location evidence="1">Membrane</location>
        <topology evidence="1">Multi-pass membrane protein</topology>
    </subcellularLocation>
</comment>
<dbReference type="EMBL" id="CAJNOJ010000727">
    <property type="protein sequence ID" value="CAF1515535.1"/>
    <property type="molecule type" value="Genomic_DNA"/>
</dbReference>
<evidence type="ECO:0000256" key="2">
    <source>
        <dbReference type="ARBA" id="ARBA00022692"/>
    </source>
</evidence>
<keyword evidence="4" id="KW-0297">G-protein coupled receptor</keyword>
<evidence type="ECO:0000256" key="4">
    <source>
        <dbReference type="ARBA" id="ARBA00023040"/>
    </source>
</evidence>
<keyword evidence="5 8" id="KW-0472">Membrane</keyword>
<dbReference type="SUPFAM" id="SSF81321">
    <property type="entry name" value="Family A G protein-coupled receptor-like"/>
    <property type="match status" value="1"/>
</dbReference>
<dbReference type="Proteomes" id="UP000663852">
    <property type="component" value="Unassembled WGS sequence"/>
</dbReference>
<feature type="transmembrane region" description="Helical" evidence="8">
    <location>
        <begin position="20"/>
        <end position="39"/>
    </location>
</feature>
<dbReference type="PANTHER" id="PTHR24243:SF208">
    <property type="entry name" value="PYROKININ-1 RECEPTOR"/>
    <property type="match status" value="1"/>
</dbReference>
<dbReference type="InterPro" id="IPR017452">
    <property type="entry name" value="GPCR_Rhodpsn_7TM"/>
</dbReference>
<evidence type="ECO:0000259" key="9">
    <source>
        <dbReference type="PROSITE" id="PS50262"/>
    </source>
</evidence>
<reference evidence="10" key="1">
    <citation type="submission" date="2021-02" db="EMBL/GenBank/DDBJ databases">
        <authorList>
            <person name="Nowell W R."/>
        </authorList>
    </citation>
    <scope>NUCLEOTIDE SEQUENCE</scope>
</reference>
<feature type="domain" description="G-protein coupled receptors family 1 profile" evidence="9">
    <location>
        <begin position="31"/>
        <end position="289"/>
    </location>
</feature>
<feature type="transmembrane region" description="Helical" evidence="8">
    <location>
        <begin position="51"/>
        <end position="73"/>
    </location>
</feature>
<keyword evidence="2 8" id="KW-0812">Transmembrane</keyword>
<proteinExistence type="predicted"/>
<evidence type="ECO:0000256" key="3">
    <source>
        <dbReference type="ARBA" id="ARBA00022989"/>
    </source>
</evidence>
<dbReference type="PROSITE" id="PS50262">
    <property type="entry name" value="G_PROTEIN_RECEP_F1_2"/>
    <property type="match status" value="1"/>
</dbReference>
<feature type="transmembrane region" description="Helical" evidence="8">
    <location>
        <begin position="93"/>
        <end position="116"/>
    </location>
</feature>
<evidence type="ECO:0000256" key="8">
    <source>
        <dbReference type="SAM" id="Phobius"/>
    </source>
</evidence>
<organism evidence="10 11">
    <name type="scientific">Adineta ricciae</name>
    <name type="common">Rotifer</name>
    <dbReference type="NCBI Taxonomy" id="249248"/>
    <lineage>
        <taxon>Eukaryota</taxon>
        <taxon>Metazoa</taxon>
        <taxon>Spiralia</taxon>
        <taxon>Gnathifera</taxon>
        <taxon>Rotifera</taxon>
        <taxon>Eurotatoria</taxon>
        <taxon>Bdelloidea</taxon>
        <taxon>Adinetida</taxon>
        <taxon>Adinetidae</taxon>
        <taxon>Adineta</taxon>
    </lineage>
</organism>
<feature type="transmembrane region" description="Helical" evidence="8">
    <location>
        <begin position="177"/>
        <end position="205"/>
    </location>
</feature>
<evidence type="ECO:0000256" key="1">
    <source>
        <dbReference type="ARBA" id="ARBA00004141"/>
    </source>
</evidence>
<keyword evidence="3 8" id="KW-1133">Transmembrane helix</keyword>
<sequence>MTDSSITILIQTIGKVTLYVPYATIILGTIGALCNVLTFSAKELRQNACAFYFLCSAVFDLFTLLICGVLRLLVDHYSYVLPNQSEVFCKMRVYLTAVFPMLSTSCIVLASVDRCLLTSGSMQWRRWTTIKAAHRLLIISAIISIVSPSHMLIYYGFYTLNGVSNICVSRPGVYSTFVSLFLVIWFTLIPYTIMFIASMTTFAQIRKSKARVMPFQHQHHRIDRSLIVLMFIQVILSMTLLSMRTAVIGYQYLTRDISKDSKSRAIESFMSQLGTVMYYINYAKSFVYVHLQQNRTGISTSTIAASQKRVNGVIPKH</sequence>